<dbReference type="GO" id="GO:0051999">
    <property type="term" value="P:mannosyl-inositol phosphorylceramide biosynthetic process"/>
    <property type="evidence" value="ECO:0007669"/>
    <property type="project" value="TreeGrafter"/>
</dbReference>
<dbReference type="SUPFAM" id="SSF53448">
    <property type="entry name" value="Nucleotide-diphospho-sugar transferases"/>
    <property type="match status" value="1"/>
</dbReference>
<dbReference type="GO" id="GO:0016020">
    <property type="term" value="C:membrane"/>
    <property type="evidence" value="ECO:0007669"/>
    <property type="project" value="GOC"/>
</dbReference>
<dbReference type="Pfam" id="PF04488">
    <property type="entry name" value="Gly_transf_sug"/>
    <property type="match status" value="1"/>
</dbReference>
<dbReference type="InterPro" id="IPR051706">
    <property type="entry name" value="Glycosyltransferase_domain"/>
</dbReference>
<evidence type="ECO:0000256" key="1">
    <source>
        <dbReference type="ARBA" id="ARBA00022679"/>
    </source>
</evidence>
<dbReference type="InterPro" id="IPR007577">
    <property type="entry name" value="GlycoTrfase_DXD_sugar-bd_CS"/>
</dbReference>
<dbReference type="PANTHER" id="PTHR32385">
    <property type="entry name" value="MANNOSYL PHOSPHORYLINOSITOL CERAMIDE SYNTHASE"/>
    <property type="match status" value="1"/>
</dbReference>
<reference evidence="2" key="1">
    <citation type="journal article" date="2020" name="Nature">
        <title>Giant virus diversity and host interactions through global metagenomics.</title>
        <authorList>
            <person name="Schulz F."/>
            <person name="Roux S."/>
            <person name="Paez-Espino D."/>
            <person name="Jungbluth S."/>
            <person name="Walsh D.A."/>
            <person name="Denef V.J."/>
            <person name="McMahon K.D."/>
            <person name="Konstantinidis K.T."/>
            <person name="Eloe-Fadrosh E.A."/>
            <person name="Kyrpides N.C."/>
            <person name="Woyke T."/>
        </authorList>
    </citation>
    <scope>NUCLEOTIDE SEQUENCE</scope>
    <source>
        <strain evidence="2">GVMAG-M-3300023184-89</strain>
    </source>
</reference>
<dbReference type="Gene3D" id="3.90.550.20">
    <property type="match status" value="1"/>
</dbReference>
<dbReference type="InterPro" id="IPR029044">
    <property type="entry name" value="Nucleotide-diphossugar_trans"/>
</dbReference>
<dbReference type="PANTHER" id="PTHR32385:SF15">
    <property type="entry name" value="INOSITOL PHOSPHOCERAMIDE MANNOSYLTRANSFERASE 1"/>
    <property type="match status" value="1"/>
</dbReference>
<proteinExistence type="predicted"/>
<name>A0A6C0IHQ6_9ZZZZ</name>
<dbReference type="GO" id="GO:0000030">
    <property type="term" value="F:mannosyltransferase activity"/>
    <property type="evidence" value="ECO:0007669"/>
    <property type="project" value="TreeGrafter"/>
</dbReference>
<keyword evidence="1" id="KW-0808">Transferase</keyword>
<evidence type="ECO:0008006" key="3">
    <source>
        <dbReference type="Google" id="ProtNLM"/>
    </source>
</evidence>
<evidence type="ECO:0000313" key="2">
    <source>
        <dbReference type="EMBL" id="QHT92684.1"/>
    </source>
</evidence>
<organism evidence="2">
    <name type="scientific">viral metagenome</name>
    <dbReference type="NCBI Taxonomy" id="1070528"/>
    <lineage>
        <taxon>unclassified sequences</taxon>
        <taxon>metagenomes</taxon>
        <taxon>organismal metagenomes</taxon>
    </lineage>
</organism>
<accession>A0A6C0IHQ6</accession>
<protein>
    <recommendedName>
        <fullName evidence="3">Alpha 1,4-glycosyltransferase domain-containing protein</fullName>
    </recommendedName>
</protein>
<sequence>MSIIPKIIYFTYKINPPFYVFQRWKKLNPSYNIDFSLDTDCIEFLTEYFTIAIAELFKQIPRGMYKADLWRICKLYINGGVYADVDLVPYVSIDSLMHDNYTYYSCLDADKGAIFQAFMITPPKNPLLLQFIHSFIRNKPWTYTNGPTHDMYNCIKYNLNNINIHSDTLYNFNNIKISVHIGSSTTNVKEIALYNFDKAHEYTFVSSNNNFSYEIRENVLFVTNNSDAYNGWTDNISVDICIKTSQSIYLFEEILFNTKNIVTFKGNKIFDSRDPSYDRNSSFKVDSRYKRYEYLLM</sequence>
<dbReference type="AlphaFoldDB" id="A0A6C0IHQ6"/>
<dbReference type="EMBL" id="MN740193">
    <property type="protein sequence ID" value="QHT92684.1"/>
    <property type="molecule type" value="Genomic_DNA"/>
</dbReference>